<feature type="region of interest" description="Disordered" evidence="1">
    <location>
        <begin position="1"/>
        <end position="31"/>
    </location>
</feature>
<evidence type="ECO:0000259" key="2">
    <source>
        <dbReference type="Pfam" id="PF06812"/>
    </source>
</evidence>
<evidence type="ECO:0000256" key="1">
    <source>
        <dbReference type="SAM" id="MobiDB-lite"/>
    </source>
</evidence>
<dbReference type="Pfam" id="PF16989">
    <property type="entry name" value="T6SS_VasJ"/>
    <property type="match status" value="1"/>
</dbReference>
<feature type="region of interest" description="Disordered" evidence="1">
    <location>
        <begin position="190"/>
        <end position="281"/>
    </location>
</feature>
<keyword evidence="4" id="KW-1185">Reference proteome</keyword>
<proteinExistence type="predicted"/>
<dbReference type="EMBL" id="VWNA01000003">
    <property type="protein sequence ID" value="MQT15075.1"/>
    <property type="molecule type" value="Genomic_DNA"/>
</dbReference>
<dbReference type="Proteomes" id="UP000332515">
    <property type="component" value="Unassembled WGS sequence"/>
</dbReference>
<dbReference type="InterPro" id="IPR017739">
    <property type="entry name" value="T6SS-assoc_VCA0119"/>
</dbReference>
<sequence>MTMSVSGIDDERLDLGRSPIPGADDPAGRDIREEPAFEELQSEIRRLDTEGPASLPWSRIIAQSRQILAEQSKDLLVATWFAYGVARTEGWAGAVIGLTVLHDMIDLYWEGMQPPVKRERARGGALDWLSQRLATLLADRTPTPADAEAVVATGDLVDALDKLSSARFTKESPGYGDLIRLLRPLVQTAKQQRAADAAKASPPPAAQSAAPAAAAPGAPEPTANAVEPAPAAPAQPVPAPATTPAADARPAATVAPPAPSPAPAVRSPAAPAMPPADASTADIDRGIGQLETSLRQFAATLRAADLADPRGYLLARTAAFLSVRQSPVNRDGRTLLPAPSADRLSTIASQRRDGFVREALVSAESLLVSSIFWLDGQRIVVECFNALGPEFDRAESVVTTALAGLLKRLPSLVDLAFSDGRPFADGATRTWIETKVLGADAGQSGSAEGGSSAIDEARALATSGKAKEALTRLSAATRGEEGRAAFVARLEQARICLDHDMVPVALPLLAHLERLVDEHGLERWEPTLAARAGEMWLQALSRPEAPKVLSPEVHKQAADQARALLARLDPASAARLPV</sequence>
<feature type="compositionally biased region" description="Pro residues" evidence="1">
    <location>
        <begin position="230"/>
        <end position="241"/>
    </location>
</feature>
<dbReference type="InterPro" id="IPR010657">
    <property type="entry name" value="ImpA_N"/>
</dbReference>
<dbReference type="PANTHER" id="PTHR37024">
    <property type="entry name" value="TYPE VI SECRETION SYSTEM DUF2094 AND IMPA-RELATED DOMAIN PROTEIN"/>
    <property type="match status" value="1"/>
</dbReference>
<feature type="domain" description="ImpA N-terminal" evidence="2">
    <location>
        <begin position="23"/>
        <end position="130"/>
    </location>
</feature>
<name>A0A6A7Y8M4_9HYPH</name>
<evidence type="ECO:0000313" key="4">
    <source>
        <dbReference type="Proteomes" id="UP000332515"/>
    </source>
</evidence>
<dbReference type="PANTHER" id="PTHR37024:SF3">
    <property type="entry name" value="TYPE VI SECRETION SYSTEM PROTEIN TSSA"/>
    <property type="match status" value="1"/>
</dbReference>
<evidence type="ECO:0000313" key="3">
    <source>
        <dbReference type="EMBL" id="MQT15075.1"/>
    </source>
</evidence>
<dbReference type="Pfam" id="PF06812">
    <property type="entry name" value="ImpA_N"/>
    <property type="match status" value="1"/>
</dbReference>
<reference evidence="3 4" key="1">
    <citation type="submission" date="2019-09" db="EMBL/GenBank/DDBJ databases">
        <title>Segnochrobactrum spirostomi gen. nov., sp. nov., isolated from the ciliate Spirostomum cf. yagiui and description of a novel family, Segnochrobactraceae fam. nov. within the order Rhizobiales of the class Alphaproteobacteria.</title>
        <authorList>
            <person name="Akter S."/>
            <person name="Shazib S.U.A."/>
            <person name="Shin M.K."/>
        </authorList>
    </citation>
    <scope>NUCLEOTIDE SEQUENCE [LARGE SCALE GENOMIC DNA]</scope>
    <source>
        <strain evidence="3 4">Sp-1</strain>
    </source>
</reference>
<feature type="compositionally biased region" description="Low complexity" evidence="1">
    <location>
        <begin position="242"/>
        <end position="255"/>
    </location>
</feature>
<comment type="caution">
    <text evidence="3">The sequence shown here is derived from an EMBL/GenBank/DDBJ whole genome shotgun (WGS) entry which is preliminary data.</text>
</comment>
<feature type="compositionally biased region" description="Low complexity" evidence="1">
    <location>
        <begin position="194"/>
        <end position="229"/>
    </location>
</feature>
<organism evidence="3 4">
    <name type="scientific">Segnochrobactrum spirostomi</name>
    <dbReference type="NCBI Taxonomy" id="2608987"/>
    <lineage>
        <taxon>Bacteria</taxon>
        <taxon>Pseudomonadati</taxon>
        <taxon>Pseudomonadota</taxon>
        <taxon>Alphaproteobacteria</taxon>
        <taxon>Hyphomicrobiales</taxon>
        <taxon>Segnochrobactraceae</taxon>
        <taxon>Segnochrobactrum</taxon>
    </lineage>
</organism>
<accession>A0A6A7Y8M4</accession>
<gene>
    <name evidence="3" type="ORF">F0357_20935</name>
</gene>
<protein>
    <submittedName>
        <fullName evidence="3">Type VI secretion system protein</fullName>
    </submittedName>
</protein>
<feature type="compositionally biased region" description="Low complexity" evidence="1">
    <location>
        <begin position="263"/>
        <end position="281"/>
    </location>
</feature>
<dbReference type="AlphaFoldDB" id="A0A6A7Y8M4"/>